<feature type="compositionally biased region" description="Polar residues" evidence="1">
    <location>
        <begin position="92"/>
        <end position="110"/>
    </location>
</feature>
<reference evidence="2 3" key="2">
    <citation type="submission" date="2018-11" db="EMBL/GenBank/DDBJ databases">
        <authorList>
            <consortium name="Pathogen Informatics"/>
        </authorList>
    </citation>
    <scope>NUCLEOTIDE SEQUENCE [LARGE SCALE GENOMIC DNA]</scope>
    <source>
        <strain evidence="2 3">Costa Rica</strain>
    </source>
</reference>
<feature type="region of interest" description="Disordered" evidence="1">
    <location>
        <begin position="89"/>
        <end position="110"/>
    </location>
</feature>
<evidence type="ECO:0000313" key="4">
    <source>
        <dbReference type="WBParaSite" id="ACOC_0001034601-mRNA-1"/>
    </source>
</evidence>
<organism evidence="4">
    <name type="scientific">Angiostrongylus costaricensis</name>
    <name type="common">Nematode worm</name>
    <dbReference type="NCBI Taxonomy" id="334426"/>
    <lineage>
        <taxon>Eukaryota</taxon>
        <taxon>Metazoa</taxon>
        <taxon>Ecdysozoa</taxon>
        <taxon>Nematoda</taxon>
        <taxon>Chromadorea</taxon>
        <taxon>Rhabditida</taxon>
        <taxon>Rhabditina</taxon>
        <taxon>Rhabditomorpha</taxon>
        <taxon>Strongyloidea</taxon>
        <taxon>Metastrongylidae</taxon>
        <taxon>Angiostrongylus</taxon>
    </lineage>
</organism>
<evidence type="ECO:0000313" key="2">
    <source>
        <dbReference type="EMBL" id="VDM61932.1"/>
    </source>
</evidence>
<gene>
    <name evidence="2" type="ORF">ACOC_LOCUS10347</name>
</gene>
<reference evidence="4" key="1">
    <citation type="submission" date="2017-02" db="UniProtKB">
        <authorList>
            <consortium name="WormBaseParasite"/>
        </authorList>
    </citation>
    <scope>IDENTIFICATION</scope>
</reference>
<evidence type="ECO:0000256" key="1">
    <source>
        <dbReference type="SAM" id="MobiDB-lite"/>
    </source>
</evidence>
<dbReference type="EMBL" id="UYYA01004452">
    <property type="protein sequence ID" value="VDM61932.1"/>
    <property type="molecule type" value="Genomic_DNA"/>
</dbReference>
<sequence length="110" mass="11892">MDDMRHDDVMTTRCDVAHSCRVYGGVGAQQKSSEADARAAFDDGAMVSSWSKMITTTTSMMTTTKMMATTAAKTMAKIMPPTATEMMTMTTHQRTSHPTGHASLSTCLCD</sequence>
<keyword evidence="3" id="KW-1185">Reference proteome</keyword>
<dbReference type="AlphaFoldDB" id="A0A0R3PW62"/>
<evidence type="ECO:0000313" key="3">
    <source>
        <dbReference type="Proteomes" id="UP000267027"/>
    </source>
</evidence>
<dbReference type="Proteomes" id="UP000267027">
    <property type="component" value="Unassembled WGS sequence"/>
</dbReference>
<accession>A0A0R3PW62</accession>
<name>A0A0R3PW62_ANGCS</name>
<proteinExistence type="predicted"/>
<protein>
    <submittedName>
        <fullName evidence="2 4">Uncharacterized protein</fullName>
    </submittedName>
</protein>
<dbReference type="WBParaSite" id="ACOC_0001034601-mRNA-1">
    <property type="protein sequence ID" value="ACOC_0001034601-mRNA-1"/>
    <property type="gene ID" value="ACOC_0001034601"/>
</dbReference>